<sequence length="102" mass="11159">MDDHNLPITSTLATELDVIADCHGVTFTGVIAPRVGEPNCLLVGCSDDRCEMNEPAEYPDGLVSVVINRTQREMKCRVKAPVKLDEKLVDLDEILAFSASQN</sequence>
<accession>A0AAD5MLR1</accession>
<organism evidence="1 2">
    <name type="scientific">Parelaphostrongylus tenuis</name>
    <name type="common">Meningeal worm</name>
    <dbReference type="NCBI Taxonomy" id="148309"/>
    <lineage>
        <taxon>Eukaryota</taxon>
        <taxon>Metazoa</taxon>
        <taxon>Ecdysozoa</taxon>
        <taxon>Nematoda</taxon>
        <taxon>Chromadorea</taxon>
        <taxon>Rhabditida</taxon>
        <taxon>Rhabditina</taxon>
        <taxon>Rhabditomorpha</taxon>
        <taxon>Strongyloidea</taxon>
        <taxon>Metastrongylidae</taxon>
        <taxon>Parelaphostrongylus</taxon>
    </lineage>
</organism>
<keyword evidence="2" id="KW-1185">Reference proteome</keyword>
<evidence type="ECO:0000313" key="1">
    <source>
        <dbReference type="EMBL" id="KAJ1351606.1"/>
    </source>
</evidence>
<dbReference type="EMBL" id="JAHQIW010001142">
    <property type="protein sequence ID" value="KAJ1351606.1"/>
    <property type="molecule type" value="Genomic_DNA"/>
</dbReference>
<dbReference type="Proteomes" id="UP001196413">
    <property type="component" value="Unassembled WGS sequence"/>
</dbReference>
<reference evidence="1" key="1">
    <citation type="submission" date="2021-06" db="EMBL/GenBank/DDBJ databases">
        <title>Parelaphostrongylus tenuis whole genome reference sequence.</title>
        <authorList>
            <person name="Garwood T.J."/>
            <person name="Larsen P.A."/>
            <person name="Fountain-Jones N.M."/>
            <person name="Garbe J.R."/>
            <person name="Macchietto M.G."/>
            <person name="Kania S.A."/>
            <person name="Gerhold R.W."/>
            <person name="Richards J.E."/>
            <person name="Wolf T.M."/>
        </authorList>
    </citation>
    <scope>NUCLEOTIDE SEQUENCE</scope>
    <source>
        <strain evidence="1">MNPRO001-30</strain>
        <tissue evidence="1">Meninges</tissue>
    </source>
</reference>
<evidence type="ECO:0000313" key="2">
    <source>
        <dbReference type="Proteomes" id="UP001196413"/>
    </source>
</evidence>
<protein>
    <submittedName>
        <fullName evidence="1">Uncharacterized protein</fullName>
    </submittedName>
</protein>
<comment type="caution">
    <text evidence="1">The sequence shown here is derived from an EMBL/GenBank/DDBJ whole genome shotgun (WGS) entry which is preliminary data.</text>
</comment>
<name>A0AAD5MLR1_PARTN</name>
<proteinExistence type="predicted"/>
<gene>
    <name evidence="1" type="ORF">KIN20_007691</name>
</gene>
<dbReference type="AlphaFoldDB" id="A0AAD5MLR1"/>